<organism evidence="1 2">
    <name type="scientific">Ameiurus melas</name>
    <name type="common">Black bullhead</name>
    <name type="synonym">Silurus melas</name>
    <dbReference type="NCBI Taxonomy" id="219545"/>
    <lineage>
        <taxon>Eukaryota</taxon>
        <taxon>Metazoa</taxon>
        <taxon>Chordata</taxon>
        <taxon>Craniata</taxon>
        <taxon>Vertebrata</taxon>
        <taxon>Euteleostomi</taxon>
        <taxon>Actinopterygii</taxon>
        <taxon>Neopterygii</taxon>
        <taxon>Teleostei</taxon>
        <taxon>Ostariophysi</taxon>
        <taxon>Siluriformes</taxon>
        <taxon>Ictaluridae</taxon>
        <taxon>Ameiurus</taxon>
    </lineage>
</organism>
<proteinExistence type="predicted"/>
<name>A0A7J6BAY9_AMEME</name>
<evidence type="ECO:0000313" key="2">
    <source>
        <dbReference type="Proteomes" id="UP000593565"/>
    </source>
</evidence>
<gene>
    <name evidence="1" type="ORF">AMELA_G00018430</name>
</gene>
<protein>
    <submittedName>
        <fullName evidence="1">Uncharacterized protein</fullName>
    </submittedName>
</protein>
<evidence type="ECO:0000313" key="1">
    <source>
        <dbReference type="EMBL" id="KAF4092223.1"/>
    </source>
</evidence>
<accession>A0A7J6BAY9</accession>
<dbReference type="Proteomes" id="UP000593565">
    <property type="component" value="Unassembled WGS sequence"/>
</dbReference>
<dbReference type="AlphaFoldDB" id="A0A7J6BAY9"/>
<comment type="caution">
    <text evidence="1">The sequence shown here is derived from an EMBL/GenBank/DDBJ whole genome shotgun (WGS) entry which is preliminary data.</text>
</comment>
<sequence>MRVYNYQPIISRHDSSQLIPAQGAGYVPKTSGLKVNRRHSRPLDPFTLKLANVPALRGAAELQPTVLLSLEVLVNWSTQWYNNLSSSVTTALEFPE</sequence>
<dbReference type="EMBL" id="JAAGNN010000002">
    <property type="protein sequence ID" value="KAF4092223.1"/>
    <property type="molecule type" value="Genomic_DNA"/>
</dbReference>
<reference evidence="1 2" key="1">
    <citation type="submission" date="2020-02" db="EMBL/GenBank/DDBJ databases">
        <title>A chromosome-scale genome assembly of the black bullhead catfish (Ameiurus melas).</title>
        <authorList>
            <person name="Wen M."/>
            <person name="Zham M."/>
            <person name="Cabau C."/>
            <person name="Klopp C."/>
            <person name="Donnadieu C."/>
            <person name="Roques C."/>
            <person name="Bouchez O."/>
            <person name="Lampietro C."/>
            <person name="Jouanno E."/>
            <person name="Herpin A."/>
            <person name="Louis A."/>
            <person name="Berthelot C."/>
            <person name="Parey E."/>
            <person name="Roest-Crollius H."/>
            <person name="Braasch I."/>
            <person name="Postlethwait J."/>
            <person name="Robinson-Rechavi M."/>
            <person name="Echchiki A."/>
            <person name="Begum T."/>
            <person name="Montfort J."/>
            <person name="Schartl M."/>
            <person name="Bobe J."/>
            <person name="Guiguen Y."/>
        </authorList>
    </citation>
    <scope>NUCLEOTIDE SEQUENCE [LARGE SCALE GENOMIC DNA]</scope>
    <source>
        <strain evidence="1">M_S1</strain>
        <tissue evidence="1">Blood</tissue>
    </source>
</reference>
<keyword evidence="2" id="KW-1185">Reference proteome</keyword>